<evidence type="ECO:0000256" key="5">
    <source>
        <dbReference type="ARBA" id="ARBA00022989"/>
    </source>
</evidence>
<feature type="transmembrane region" description="Helical" evidence="7">
    <location>
        <begin position="133"/>
        <end position="156"/>
    </location>
</feature>
<dbReference type="EMBL" id="CP053587">
    <property type="protein sequence ID" value="WNZ27409.1"/>
    <property type="molecule type" value="Genomic_DNA"/>
</dbReference>
<keyword evidence="5 7" id="KW-1133">Transmembrane helix</keyword>
<evidence type="ECO:0000256" key="7">
    <source>
        <dbReference type="SAM" id="Phobius"/>
    </source>
</evidence>
<keyword evidence="3" id="KW-1003">Cell membrane</keyword>
<dbReference type="PANTHER" id="PTHR33452:SF1">
    <property type="entry name" value="INNER MEMBRANE PROTEIN YPHA-RELATED"/>
    <property type="match status" value="1"/>
</dbReference>
<keyword evidence="4 7" id="KW-0812">Transmembrane</keyword>
<dbReference type="RefSeq" id="WP_036010980.1">
    <property type="nucleotide sequence ID" value="NZ_CP053587.1"/>
</dbReference>
<accession>A0AA96WLK3</accession>
<dbReference type="InterPro" id="IPR032808">
    <property type="entry name" value="DoxX"/>
</dbReference>
<protein>
    <submittedName>
        <fullName evidence="8">DoxX family protein</fullName>
    </submittedName>
</protein>
<dbReference type="GO" id="GO:0005886">
    <property type="term" value="C:plasma membrane"/>
    <property type="evidence" value="ECO:0007669"/>
    <property type="project" value="UniProtKB-SubCell"/>
</dbReference>
<organism evidence="8">
    <name type="scientific">Leptolyngbya sp. NK1-12</name>
    <dbReference type="NCBI Taxonomy" id="2547451"/>
    <lineage>
        <taxon>Bacteria</taxon>
        <taxon>Bacillati</taxon>
        <taxon>Cyanobacteriota</taxon>
        <taxon>Cyanophyceae</taxon>
        <taxon>Leptolyngbyales</taxon>
        <taxon>Leptolyngbyaceae</taxon>
        <taxon>Leptolyngbya group</taxon>
        <taxon>Leptolyngbya</taxon>
    </lineage>
</organism>
<evidence type="ECO:0000256" key="4">
    <source>
        <dbReference type="ARBA" id="ARBA00022692"/>
    </source>
</evidence>
<feature type="transmembrane region" description="Helical" evidence="7">
    <location>
        <begin position="57"/>
        <end position="81"/>
    </location>
</feature>
<evidence type="ECO:0000256" key="3">
    <source>
        <dbReference type="ARBA" id="ARBA00022475"/>
    </source>
</evidence>
<evidence type="ECO:0000256" key="6">
    <source>
        <dbReference type="ARBA" id="ARBA00023136"/>
    </source>
</evidence>
<comment type="similarity">
    <text evidence="2">Belongs to the DoxX family.</text>
</comment>
<comment type="subcellular location">
    <subcellularLocation>
        <location evidence="1">Cell membrane</location>
        <topology evidence="1">Multi-pass membrane protein</topology>
    </subcellularLocation>
</comment>
<dbReference type="InterPro" id="IPR051907">
    <property type="entry name" value="DoxX-like_oxidoreductase"/>
</dbReference>
<proteinExistence type="inferred from homology"/>
<reference evidence="8" key="1">
    <citation type="submission" date="2020-05" db="EMBL/GenBank/DDBJ databases">
        <authorList>
            <person name="Zhu T."/>
            <person name="Keshari N."/>
            <person name="Lu X."/>
        </authorList>
    </citation>
    <scope>NUCLEOTIDE SEQUENCE</scope>
    <source>
        <strain evidence="8">NK1-12</strain>
    </source>
</reference>
<dbReference type="PANTHER" id="PTHR33452">
    <property type="entry name" value="OXIDOREDUCTASE CATD-RELATED"/>
    <property type="match status" value="1"/>
</dbReference>
<keyword evidence="6 7" id="KW-0472">Membrane</keyword>
<gene>
    <name evidence="8" type="ORF">HJG54_31490</name>
</gene>
<evidence type="ECO:0000256" key="2">
    <source>
        <dbReference type="ARBA" id="ARBA00006679"/>
    </source>
</evidence>
<dbReference type="Pfam" id="PF07681">
    <property type="entry name" value="DoxX"/>
    <property type="match status" value="1"/>
</dbReference>
<evidence type="ECO:0000256" key="1">
    <source>
        <dbReference type="ARBA" id="ARBA00004651"/>
    </source>
</evidence>
<dbReference type="AlphaFoldDB" id="A0AA96WLK3"/>
<name>A0AA96WLK3_9CYAN</name>
<feature type="transmembrane region" description="Helical" evidence="7">
    <location>
        <begin position="87"/>
        <end position="112"/>
    </location>
</feature>
<sequence>MTTTQNVNIGSTNLLVSLLRSTATGNLGFQVTWAVLRIGASLLMIHNGLDKLADVQGFATGVVATIGLPYPVFFTYCAAYTELFGSILLALGLFTRVNAAFLLLTMFVAVYFHLKADGFKIPPLETASLYGTIFLFFCVNGGGAFSLDAGLVRWLMQQKDG</sequence>
<evidence type="ECO:0000313" key="8">
    <source>
        <dbReference type="EMBL" id="WNZ27409.1"/>
    </source>
</evidence>